<dbReference type="OrthoDB" id="10017413at2759"/>
<dbReference type="OMA" id="QHTWGFH"/>
<dbReference type="AlphaFoldDB" id="R7UNR0"/>
<protein>
    <submittedName>
        <fullName evidence="2 3">Uncharacterized protein</fullName>
    </submittedName>
</protein>
<proteinExistence type="predicted"/>
<dbReference type="EnsemblMetazoa" id="CapteT208890">
    <property type="protein sequence ID" value="CapteP208890"/>
    <property type="gene ID" value="CapteG208890"/>
</dbReference>
<organism evidence="2">
    <name type="scientific">Capitella teleta</name>
    <name type="common">Polychaete worm</name>
    <dbReference type="NCBI Taxonomy" id="283909"/>
    <lineage>
        <taxon>Eukaryota</taxon>
        <taxon>Metazoa</taxon>
        <taxon>Spiralia</taxon>
        <taxon>Lophotrochozoa</taxon>
        <taxon>Annelida</taxon>
        <taxon>Polychaeta</taxon>
        <taxon>Sedentaria</taxon>
        <taxon>Scolecida</taxon>
        <taxon>Capitellidae</taxon>
        <taxon>Capitella</taxon>
    </lineage>
</organism>
<evidence type="ECO:0000256" key="1">
    <source>
        <dbReference type="SAM" id="MobiDB-lite"/>
    </source>
</evidence>
<reference evidence="3" key="3">
    <citation type="submission" date="2015-06" db="UniProtKB">
        <authorList>
            <consortium name="EnsemblMetazoa"/>
        </authorList>
    </citation>
    <scope>IDENTIFICATION</scope>
</reference>
<dbReference type="EMBL" id="KB299289">
    <property type="protein sequence ID" value="ELU08169.1"/>
    <property type="molecule type" value="Genomic_DNA"/>
</dbReference>
<dbReference type="Proteomes" id="UP000014760">
    <property type="component" value="Unassembled WGS sequence"/>
</dbReference>
<accession>R7UNR0</accession>
<dbReference type="EMBL" id="AMQN01006842">
    <property type="status" value="NOT_ANNOTATED_CDS"/>
    <property type="molecule type" value="Genomic_DNA"/>
</dbReference>
<sequence>MQSPDFNRQPLEARTSLMKDIQPHHSGFVPRSVQKLVHRKVPRTSLNIECKHYLRNSVGESAHGHLSVPYRLWIEAGKHEAPIPDKPDPNYNSNVWRNFQRQYGFYPNTKGQNIDQMIASMYPLNVPAPSRVGQYNYAKFLTETPTIRNEKLRKLAIDRTTKDIVEFKRLRLKTESRNPPIDQTGNIKPPLNFRKYAHRFIPPDAEPVESSTPQPAPNPADTKIDMFGRQVPKGKTSGPYLWKISYKLTNPQYKQVHDEMDARKFRPRQHPPAVTSLRVS</sequence>
<gene>
    <name evidence="2" type="ORF">CAPTEDRAFT_208890</name>
</gene>
<feature type="region of interest" description="Disordered" evidence="1">
    <location>
        <begin position="203"/>
        <end position="230"/>
    </location>
</feature>
<keyword evidence="4" id="KW-1185">Reference proteome</keyword>
<dbReference type="InterPro" id="IPR029206">
    <property type="entry name" value="DUF4532"/>
</dbReference>
<dbReference type="HOGENOM" id="CLU_994797_0_0_1"/>
<dbReference type="PANTHER" id="PTHR35156:SF1">
    <property type="entry name" value="TESTIS-EXPRESSED PROTEIN 52"/>
    <property type="match status" value="1"/>
</dbReference>
<dbReference type="PANTHER" id="PTHR35156">
    <property type="entry name" value="TESTIS-EXPRESSED PROTEIN 52"/>
    <property type="match status" value="1"/>
</dbReference>
<name>R7UNR0_CAPTE</name>
<feature type="compositionally biased region" description="Basic and acidic residues" evidence="1">
    <location>
        <begin position="255"/>
        <end position="264"/>
    </location>
</feature>
<reference evidence="4" key="1">
    <citation type="submission" date="2012-12" db="EMBL/GenBank/DDBJ databases">
        <authorList>
            <person name="Hellsten U."/>
            <person name="Grimwood J."/>
            <person name="Chapman J.A."/>
            <person name="Shapiro H."/>
            <person name="Aerts A."/>
            <person name="Otillar R.P."/>
            <person name="Terry A.Y."/>
            <person name="Boore J.L."/>
            <person name="Simakov O."/>
            <person name="Marletaz F."/>
            <person name="Cho S.-J."/>
            <person name="Edsinger-Gonzales E."/>
            <person name="Havlak P."/>
            <person name="Kuo D.-H."/>
            <person name="Larsson T."/>
            <person name="Lv J."/>
            <person name="Arendt D."/>
            <person name="Savage R."/>
            <person name="Osoegawa K."/>
            <person name="de Jong P."/>
            <person name="Lindberg D.R."/>
            <person name="Seaver E.C."/>
            <person name="Weisblat D.A."/>
            <person name="Putnam N.H."/>
            <person name="Grigoriev I.V."/>
            <person name="Rokhsar D.S."/>
        </authorList>
    </citation>
    <scope>NUCLEOTIDE SEQUENCE</scope>
    <source>
        <strain evidence="4">I ESC-2004</strain>
    </source>
</reference>
<feature type="region of interest" description="Disordered" evidence="1">
    <location>
        <begin position="255"/>
        <end position="280"/>
    </location>
</feature>
<dbReference type="STRING" id="283909.R7UNR0"/>
<reference evidence="2 4" key="2">
    <citation type="journal article" date="2013" name="Nature">
        <title>Insights into bilaterian evolution from three spiralian genomes.</title>
        <authorList>
            <person name="Simakov O."/>
            <person name="Marletaz F."/>
            <person name="Cho S.J."/>
            <person name="Edsinger-Gonzales E."/>
            <person name="Havlak P."/>
            <person name="Hellsten U."/>
            <person name="Kuo D.H."/>
            <person name="Larsson T."/>
            <person name="Lv J."/>
            <person name="Arendt D."/>
            <person name="Savage R."/>
            <person name="Osoegawa K."/>
            <person name="de Jong P."/>
            <person name="Grimwood J."/>
            <person name="Chapman J.A."/>
            <person name="Shapiro H."/>
            <person name="Aerts A."/>
            <person name="Otillar R.P."/>
            <person name="Terry A.Y."/>
            <person name="Boore J.L."/>
            <person name="Grigoriev I.V."/>
            <person name="Lindberg D.R."/>
            <person name="Seaver E.C."/>
            <person name="Weisblat D.A."/>
            <person name="Putnam N.H."/>
            <person name="Rokhsar D.S."/>
        </authorList>
    </citation>
    <scope>NUCLEOTIDE SEQUENCE</scope>
    <source>
        <strain evidence="2 4">I ESC-2004</strain>
    </source>
</reference>
<evidence type="ECO:0000313" key="3">
    <source>
        <dbReference type="EnsemblMetazoa" id="CapteP208890"/>
    </source>
</evidence>
<evidence type="ECO:0000313" key="2">
    <source>
        <dbReference type="EMBL" id="ELU08169.1"/>
    </source>
</evidence>
<dbReference type="Pfam" id="PF15046">
    <property type="entry name" value="DUF4532"/>
    <property type="match status" value="1"/>
</dbReference>
<evidence type="ECO:0000313" key="4">
    <source>
        <dbReference type="Proteomes" id="UP000014760"/>
    </source>
</evidence>